<dbReference type="PANTHER" id="PTHR19282">
    <property type="entry name" value="TETRASPANIN"/>
    <property type="match status" value="1"/>
</dbReference>
<accession>A0A8K0KBU7</accession>
<dbReference type="OrthoDB" id="6134317at2759"/>
<proteinExistence type="inferred from homology"/>
<keyword evidence="4 6" id="KW-1133">Transmembrane helix</keyword>
<dbReference type="PANTHER" id="PTHR19282:SF552">
    <property type="entry name" value="TETRASPANIN"/>
    <property type="match status" value="1"/>
</dbReference>
<feature type="transmembrane region" description="Helical" evidence="6">
    <location>
        <begin position="98"/>
        <end position="123"/>
    </location>
</feature>
<keyword evidence="3 6" id="KW-0812">Transmembrane</keyword>
<evidence type="ECO:0000256" key="4">
    <source>
        <dbReference type="ARBA" id="ARBA00022989"/>
    </source>
</evidence>
<reference evidence="7" key="2">
    <citation type="submission" date="2017-10" db="EMBL/GenBank/DDBJ databases">
        <title>Ladona fulva Genome sequencing and assembly.</title>
        <authorList>
            <person name="Murali S."/>
            <person name="Richards S."/>
            <person name="Bandaranaike D."/>
            <person name="Bellair M."/>
            <person name="Blankenburg K."/>
            <person name="Chao H."/>
            <person name="Dinh H."/>
            <person name="Doddapaneni H."/>
            <person name="Dugan-Rocha S."/>
            <person name="Elkadiri S."/>
            <person name="Gnanaolivu R."/>
            <person name="Hernandez B."/>
            <person name="Skinner E."/>
            <person name="Javaid M."/>
            <person name="Lee S."/>
            <person name="Li M."/>
            <person name="Ming W."/>
            <person name="Munidasa M."/>
            <person name="Muniz J."/>
            <person name="Nguyen L."/>
            <person name="Hughes D."/>
            <person name="Osuji N."/>
            <person name="Pu L.-L."/>
            <person name="Puazo M."/>
            <person name="Qu C."/>
            <person name="Quiroz J."/>
            <person name="Raj R."/>
            <person name="Weissenberger G."/>
            <person name="Xin Y."/>
            <person name="Zou X."/>
            <person name="Han Y."/>
            <person name="Worley K."/>
            <person name="Muzny D."/>
            <person name="Gibbs R."/>
        </authorList>
    </citation>
    <scope>NUCLEOTIDE SEQUENCE</scope>
    <source>
        <strain evidence="7">Sampled in the wild</strain>
    </source>
</reference>
<dbReference type="Gene3D" id="1.10.1450.10">
    <property type="entry name" value="Tetraspanin"/>
    <property type="match status" value="1"/>
</dbReference>
<dbReference type="PROSITE" id="PS00421">
    <property type="entry name" value="TM4_1"/>
    <property type="match status" value="1"/>
</dbReference>
<evidence type="ECO:0000256" key="3">
    <source>
        <dbReference type="ARBA" id="ARBA00022692"/>
    </source>
</evidence>
<keyword evidence="5 6" id="KW-0472">Membrane</keyword>
<dbReference type="PRINTS" id="PR00259">
    <property type="entry name" value="TMFOUR"/>
</dbReference>
<reference evidence="7" key="1">
    <citation type="submission" date="2013-04" db="EMBL/GenBank/DDBJ databases">
        <authorList>
            <person name="Qu J."/>
            <person name="Murali S.C."/>
            <person name="Bandaranaike D."/>
            <person name="Bellair M."/>
            <person name="Blankenburg K."/>
            <person name="Chao H."/>
            <person name="Dinh H."/>
            <person name="Doddapaneni H."/>
            <person name="Downs B."/>
            <person name="Dugan-Rocha S."/>
            <person name="Elkadiri S."/>
            <person name="Gnanaolivu R.D."/>
            <person name="Hernandez B."/>
            <person name="Javaid M."/>
            <person name="Jayaseelan J.C."/>
            <person name="Lee S."/>
            <person name="Li M."/>
            <person name="Ming W."/>
            <person name="Munidasa M."/>
            <person name="Muniz J."/>
            <person name="Nguyen L."/>
            <person name="Ongeri F."/>
            <person name="Osuji N."/>
            <person name="Pu L.-L."/>
            <person name="Puazo M."/>
            <person name="Qu C."/>
            <person name="Quiroz J."/>
            <person name="Raj R."/>
            <person name="Weissenberger G."/>
            <person name="Xin Y."/>
            <person name="Zou X."/>
            <person name="Han Y."/>
            <person name="Richards S."/>
            <person name="Worley K."/>
            <person name="Muzny D."/>
            <person name="Gibbs R."/>
        </authorList>
    </citation>
    <scope>NUCLEOTIDE SEQUENCE</scope>
    <source>
        <strain evidence="7">Sampled in the wild</strain>
    </source>
</reference>
<dbReference type="InterPro" id="IPR018503">
    <property type="entry name" value="Tetraspanin_CS"/>
</dbReference>
<feature type="transmembrane region" description="Helical" evidence="6">
    <location>
        <begin position="69"/>
        <end position="91"/>
    </location>
</feature>
<organism evidence="7 8">
    <name type="scientific">Ladona fulva</name>
    <name type="common">Scarce chaser dragonfly</name>
    <name type="synonym">Libellula fulva</name>
    <dbReference type="NCBI Taxonomy" id="123851"/>
    <lineage>
        <taxon>Eukaryota</taxon>
        <taxon>Metazoa</taxon>
        <taxon>Ecdysozoa</taxon>
        <taxon>Arthropoda</taxon>
        <taxon>Hexapoda</taxon>
        <taxon>Insecta</taxon>
        <taxon>Pterygota</taxon>
        <taxon>Palaeoptera</taxon>
        <taxon>Odonata</taxon>
        <taxon>Epiprocta</taxon>
        <taxon>Anisoptera</taxon>
        <taxon>Libelluloidea</taxon>
        <taxon>Libellulidae</taxon>
        <taxon>Ladona</taxon>
    </lineage>
</organism>
<dbReference type="InterPro" id="IPR018499">
    <property type="entry name" value="Tetraspanin/Peripherin"/>
</dbReference>
<comment type="similarity">
    <text evidence="2 6">Belongs to the tetraspanin (TM4SF) family.</text>
</comment>
<feature type="transmembrane region" description="Helical" evidence="6">
    <location>
        <begin position="240"/>
        <end position="266"/>
    </location>
</feature>
<evidence type="ECO:0000313" key="7">
    <source>
        <dbReference type="EMBL" id="KAG8232284.1"/>
    </source>
</evidence>
<dbReference type="InterPro" id="IPR000301">
    <property type="entry name" value="Tetraspanin_animals"/>
</dbReference>
<keyword evidence="8" id="KW-1185">Reference proteome</keyword>
<sequence length="270" mass="30073">MAGMTLDCAAWLAKYLLCLFNFIFFLAGSAVLGIGIWLHVDKESFISFTQRTQNPTLQLFGRTTVVEQAAYILIAAGAFIFIISFFGYCGAIRESRCLLLSYAVFLFLILVLEVTAGGLAAGYREKAEEKAKDFLKSSIKDYYSTKDKEDAVTLMWNYLMATLSCCGVDSYKDFQLSDRWREGNQKVPNQCCVLQPDGPDPALYKPRDPHCPNVPTATNSYYETGCYQAFLSWVNEHTDIVIGVVIGLGVIQIIGICLACCLCKLLDSHF</sequence>
<dbReference type="SUPFAM" id="SSF48652">
    <property type="entry name" value="Tetraspanin"/>
    <property type="match status" value="1"/>
</dbReference>
<comment type="caution">
    <text evidence="7">The sequence shown here is derived from an EMBL/GenBank/DDBJ whole genome shotgun (WGS) entry which is preliminary data.</text>
</comment>
<dbReference type="Proteomes" id="UP000792457">
    <property type="component" value="Unassembled WGS sequence"/>
</dbReference>
<evidence type="ECO:0000256" key="1">
    <source>
        <dbReference type="ARBA" id="ARBA00004141"/>
    </source>
</evidence>
<dbReference type="CDD" id="cd03156">
    <property type="entry name" value="uroplakin_I_like_LEL"/>
    <property type="match status" value="1"/>
</dbReference>
<evidence type="ECO:0000256" key="6">
    <source>
        <dbReference type="RuleBase" id="RU361218"/>
    </source>
</evidence>
<gene>
    <name evidence="7" type="ORF">J437_LFUL011224</name>
</gene>
<name>A0A8K0KBU7_LADFU</name>
<protein>
    <recommendedName>
        <fullName evidence="6">Tetraspanin</fullName>
    </recommendedName>
</protein>
<evidence type="ECO:0000256" key="2">
    <source>
        <dbReference type="ARBA" id="ARBA00006840"/>
    </source>
</evidence>
<feature type="transmembrane region" description="Helical" evidence="6">
    <location>
        <begin position="12"/>
        <end position="38"/>
    </location>
</feature>
<dbReference type="PIRSF" id="PIRSF002419">
    <property type="entry name" value="Tetraspanin"/>
    <property type="match status" value="1"/>
</dbReference>
<dbReference type="GO" id="GO:0005886">
    <property type="term" value="C:plasma membrane"/>
    <property type="evidence" value="ECO:0007669"/>
    <property type="project" value="TreeGrafter"/>
</dbReference>
<dbReference type="EMBL" id="KZ308609">
    <property type="protein sequence ID" value="KAG8232284.1"/>
    <property type="molecule type" value="Genomic_DNA"/>
</dbReference>
<comment type="subcellular location">
    <subcellularLocation>
        <location evidence="1 6">Membrane</location>
        <topology evidence="1 6">Multi-pass membrane protein</topology>
    </subcellularLocation>
</comment>
<evidence type="ECO:0000256" key="5">
    <source>
        <dbReference type="ARBA" id="ARBA00023136"/>
    </source>
</evidence>
<dbReference type="AlphaFoldDB" id="A0A8K0KBU7"/>
<evidence type="ECO:0000313" key="8">
    <source>
        <dbReference type="Proteomes" id="UP000792457"/>
    </source>
</evidence>
<dbReference type="InterPro" id="IPR008952">
    <property type="entry name" value="Tetraspanin_EC2_sf"/>
</dbReference>
<dbReference type="Pfam" id="PF00335">
    <property type="entry name" value="Tetraspanin"/>
    <property type="match status" value="1"/>
</dbReference>